<dbReference type="EMBL" id="VSSQ01001344">
    <property type="protein sequence ID" value="MPM07510.1"/>
    <property type="molecule type" value="Genomic_DNA"/>
</dbReference>
<keyword evidence="5 7" id="KW-1133">Transmembrane helix</keyword>
<feature type="transmembrane region" description="Helical" evidence="7">
    <location>
        <begin position="97"/>
        <end position="118"/>
    </location>
</feature>
<accession>A0A644WUE7</accession>
<dbReference type="AlphaFoldDB" id="A0A644WUE7"/>
<evidence type="ECO:0000256" key="7">
    <source>
        <dbReference type="SAM" id="Phobius"/>
    </source>
</evidence>
<evidence type="ECO:0000313" key="9">
    <source>
        <dbReference type="EMBL" id="MPM07510.1"/>
    </source>
</evidence>
<keyword evidence="6 7" id="KW-0472">Membrane</keyword>
<dbReference type="Pfam" id="PF00528">
    <property type="entry name" value="BPD_transp_1"/>
    <property type="match status" value="1"/>
</dbReference>
<evidence type="ECO:0000256" key="1">
    <source>
        <dbReference type="ARBA" id="ARBA00004651"/>
    </source>
</evidence>
<proteinExistence type="predicted"/>
<keyword evidence="4 7" id="KW-0812">Transmembrane</keyword>
<gene>
    <name evidence="9" type="primary">ugpA_7</name>
    <name evidence="9" type="ORF">SDC9_53816</name>
</gene>
<dbReference type="InterPro" id="IPR000515">
    <property type="entry name" value="MetI-like"/>
</dbReference>
<feature type="domain" description="ABC transmembrane type-1" evidence="8">
    <location>
        <begin position="93"/>
        <end position="308"/>
    </location>
</feature>
<evidence type="ECO:0000259" key="8">
    <source>
        <dbReference type="PROSITE" id="PS50928"/>
    </source>
</evidence>
<feature type="transmembrane region" description="Helical" evidence="7">
    <location>
        <begin position="227"/>
        <end position="249"/>
    </location>
</feature>
<dbReference type="GO" id="GO:0005886">
    <property type="term" value="C:plasma membrane"/>
    <property type="evidence" value="ECO:0007669"/>
    <property type="project" value="UniProtKB-SubCell"/>
</dbReference>
<dbReference type="Gene3D" id="1.10.3720.10">
    <property type="entry name" value="MetI-like"/>
    <property type="match status" value="1"/>
</dbReference>
<keyword evidence="3" id="KW-1003">Cell membrane</keyword>
<comment type="subcellular location">
    <subcellularLocation>
        <location evidence="1">Cell membrane</location>
        <topology evidence="1">Multi-pass membrane protein</topology>
    </subcellularLocation>
</comment>
<reference evidence="9" key="1">
    <citation type="submission" date="2019-08" db="EMBL/GenBank/DDBJ databases">
        <authorList>
            <person name="Kucharzyk K."/>
            <person name="Murdoch R.W."/>
            <person name="Higgins S."/>
            <person name="Loffler F."/>
        </authorList>
    </citation>
    <scope>NUCLEOTIDE SEQUENCE</scope>
</reference>
<dbReference type="InterPro" id="IPR035906">
    <property type="entry name" value="MetI-like_sf"/>
</dbReference>
<dbReference type="SUPFAM" id="SSF161098">
    <property type="entry name" value="MetI-like"/>
    <property type="match status" value="1"/>
</dbReference>
<protein>
    <submittedName>
        <fullName evidence="9">sn-glycerol-3-phosphate transport system permease protein UgpA</fullName>
    </submittedName>
</protein>
<keyword evidence="2" id="KW-0813">Transport</keyword>
<comment type="caution">
    <text evidence="9">The sequence shown here is derived from an EMBL/GenBank/DDBJ whole genome shotgun (WGS) entry which is preliminary data.</text>
</comment>
<feature type="transmembrane region" description="Helical" evidence="7">
    <location>
        <begin position="28"/>
        <end position="51"/>
    </location>
</feature>
<feature type="transmembrane region" description="Helical" evidence="7">
    <location>
        <begin position="287"/>
        <end position="308"/>
    </location>
</feature>
<dbReference type="GO" id="GO:0055085">
    <property type="term" value="P:transmembrane transport"/>
    <property type="evidence" value="ECO:0007669"/>
    <property type="project" value="InterPro"/>
</dbReference>
<evidence type="ECO:0000256" key="3">
    <source>
        <dbReference type="ARBA" id="ARBA00022475"/>
    </source>
</evidence>
<dbReference type="PROSITE" id="PS50928">
    <property type="entry name" value="ABC_TM1"/>
    <property type="match status" value="1"/>
</dbReference>
<evidence type="ECO:0000256" key="5">
    <source>
        <dbReference type="ARBA" id="ARBA00022989"/>
    </source>
</evidence>
<name>A0A644WUE7_9ZZZZ</name>
<feature type="transmembrane region" description="Helical" evidence="7">
    <location>
        <begin position="130"/>
        <end position="150"/>
    </location>
</feature>
<dbReference type="PANTHER" id="PTHR43005">
    <property type="entry name" value="BLR7065 PROTEIN"/>
    <property type="match status" value="1"/>
</dbReference>
<dbReference type="CDD" id="cd06261">
    <property type="entry name" value="TM_PBP2"/>
    <property type="match status" value="1"/>
</dbReference>
<evidence type="ECO:0000256" key="6">
    <source>
        <dbReference type="ARBA" id="ARBA00023136"/>
    </source>
</evidence>
<feature type="transmembrane region" description="Helical" evidence="7">
    <location>
        <begin position="182"/>
        <end position="206"/>
    </location>
</feature>
<organism evidence="9">
    <name type="scientific">bioreactor metagenome</name>
    <dbReference type="NCBI Taxonomy" id="1076179"/>
    <lineage>
        <taxon>unclassified sequences</taxon>
        <taxon>metagenomes</taxon>
        <taxon>ecological metagenomes</taxon>
    </lineage>
</organism>
<sequence length="318" mass="35275">MFVGAGLPGSHGRSGMKSRTLKRTRADFLFSFLLDVPALLMTVLFIIVPIVDSVIKSFQDYGVRNIISGKPGVWNDFANYLYLAKTDAFTMASIHTFSFVLGVVLLQFMLSLVLSLILNTEIKGARLLRSVMMTPWVVPTVISALIWMWLFQPQYGFIKYLVDLVTFGNVKDFAVLNNPQTALAGVGIAALWKQIPLMSLLLLAGLQNVPQEINEAAMIDGAGKFRRFVSVTLPYLSPVIKVSISMAIIENFKQFPLFWTMTGGGPNNATTTLAVLSYREAFVSMNLGSGAAITTLWMLMMVLVVFFYNRIFRVQDLG</sequence>
<dbReference type="PANTHER" id="PTHR43005:SF1">
    <property type="entry name" value="SPERMIDINE_PUTRESCINE TRANSPORT SYSTEM PERMEASE PROTEIN"/>
    <property type="match status" value="1"/>
</dbReference>
<evidence type="ECO:0000256" key="4">
    <source>
        <dbReference type="ARBA" id="ARBA00022692"/>
    </source>
</evidence>
<evidence type="ECO:0000256" key="2">
    <source>
        <dbReference type="ARBA" id="ARBA00022448"/>
    </source>
</evidence>